<proteinExistence type="predicted"/>
<evidence type="ECO:0000313" key="1">
    <source>
        <dbReference type="EMBL" id="RKS78148.1"/>
    </source>
</evidence>
<dbReference type="Pfam" id="PF11848">
    <property type="entry name" value="DUF3368"/>
    <property type="match status" value="1"/>
</dbReference>
<accession>A0A495QVH9</accession>
<dbReference type="EMBL" id="RBWW01000002">
    <property type="protein sequence ID" value="RKS78148.1"/>
    <property type="molecule type" value="Genomic_DNA"/>
</dbReference>
<sequence>MIVADTAALISLASVDLLDTLLTEFEVATTETVIYELDATSAYDDTHGHAAQTVLDNTAQITVRHVDGTLASSRIDDGEGSCALLCNDLDAAFLITDDLRALPELQTAVDAQVAISPIVLKALVTRQVLDRQTALEKLDQLAEQRSWLGQPIYRRAQKLFGE</sequence>
<keyword evidence="2" id="KW-1185">Reference proteome</keyword>
<dbReference type="InterPro" id="IPR021799">
    <property type="entry name" value="PIN-like_prokaryotic"/>
</dbReference>
<organism evidence="1 2">
    <name type="scientific">Haloarcula quadrata</name>
    <dbReference type="NCBI Taxonomy" id="182779"/>
    <lineage>
        <taxon>Archaea</taxon>
        <taxon>Methanobacteriati</taxon>
        <taxon>Methanobacteriota</taxon>
        <taxon>Stenosarchaea group</taxon>
        <taxon>Halobacteria</taxon>
        <taxon>Halobacteriales</taxon>
        <taxon>Haloarculaceae</taxon>
        <taxon>Haloarcula</taxon>
    </lineage>
</organism>
<dbReference type="Proteomes" id="UP000268233">
    <property type="component" value="Unassembled WGS sequence"/>
</dbReference>
<dbReference type="RefSeq" id="WP_121304050.1">
    <property type="nucleotide sequence ID" value="NZ_RBWW01000002.1"/>
</dbReference>
<protein>
    <submittedName>
        <fullName evidence="1">Putative nucleic acid-binding protein</fullName>
    </submittedName>
</protein>
<gene>
    <name evidence="1" type="ORF">BDK61_3797</name>
</gene>
<reference evidence="1 2" key="1">
    <citation type="submission" date="2018-10" db="EMBL/GenBank/DDBJ databases">
        <title>Genomic Encyclopedia of Archaeal and Bacterial Type Strains, Phase II (KMG-II): from individual species to whole genera.</title>
        <authorList>
            <person name="Goeker M."/>
        </authorList>
    </citation>
    <scope>NUCLEOTIDE SEQUENCE [LARGE SCALE GENOMIC DNA]</scope>
    <source>
        <strain evidence="1 2">DSM 11927</strain>
    </source>
</reference>
<evidence type="ECO:0000313" key="2">
    <source>
        <dbReference type="Proteomes" id="UP000268233"/>
    </source>
</evidence>
<name>A0A495QVH9_9EURY</name>
<comment type="caution">
    <text evidence="1">The sequence shown here is derived from an EMBL/GenBank/DDBJ whole genome shotgun (WGS) entry which is preliminary data.</text>
</comment>
<dbReference type="AlphaFoldDB" id="A0A495QVH9"/>